<feature type="chain" id="PRO_5047502666" evidence="1">
    <location>
        <begin position="29"/>
        <end position="108"/>
    </location>
</feature>
<accession>A0ABW5L4T0</accession>
<evidence type="ECO:0000256" key="1">
    <source>
        <dbReference type="SAM" id="SignalP"/>
    </source>
</evidence>
<organism evidence="2 3">
    <name type="scientific">Sphingobacterium tabacisoli</name>
    <dbReference type="NCBI Taxonomy" id="2044855"/>
    <lineage>
        <taxon>Bacteria</taxon>
        <taxon>Pseudomonadati</taxon>
        <taxon>Bacteroidota</taxon>
        <taxon>Sphingobacteriia</taxon>
        <taxon>Sphingobacteriales</taxon>
        <taxon>Sphingobacteriaceae</taxon>
        <taxon>Sphingobacterium</taxon>
    </lineage>
</organism>
<keyword evidence="1" id="KW-0732">Signal</keyword>
<dbReference type="Proteomes" id="UP001597440">
    <property type="component" value="Unassembled WGS sequence"/>
</dbReference>
<sequence>MKAISYIKKNSMLLLAGAAILSFSSFKAVEKYLQTSYYWFEYDATGTTLLNQTAEPVLSPENPFGCDTGDQKCAKAYTSYNMVSSSDYRPGTEALELGQPIIVHKDSN</sequence>
<feature type="signal peptide" evidence="1">
    <location>
        <begin position="1"/>
        <end position="28"/>
    </location>
</feature>
<protein>
    <submittedName>
        <fullName evidence="2">Uncharacterized protein</fullName>
    </submittedName>
</protein>
<comment type="caution">
    <text evidence="2">The sequence shown here is derived from an EMBL/GenBank/DDBJ whole genome shotgun (WGS) entry which is preliminary data.</text>
</comment>
<dbReference type="EMBL" id="JBHULD010000014">
    <property type="protein sequence ID" value="MFD2555235.1"/>
    <property type="molecule type" value="Genomic_DNA"/>
</dbReference>
<evidence type="ECO:0000313" key="2">
    <source>
        <dbReference type="EMBL" id="MFD2555235.1"/>
    </source>
</evidence>
<evidence type="ECO:0000313" key="3">
    <source>
        <dbReference type="Proteomes" id="UP001597440"/>
    </source>
</evidence>
<reference evidence="3" key="1">
    <citation type="journal article" date="2019" name="Int. J. Syst. Evol. Microbiol.">
        <title>The Global Catalogue of Microorganisms (GCM) 10K type strain sequencing project: providing services to taxonomists for standard genome sequencing and annotation.</title>
        <authorList>
            <consortium name="The Broad Institute Genomics Platform"/>
            <consortium name="The Broad Institute Genome Sequencing Center for Infectious Disease"/>
            <person name="Wu L."/>
            <person name="Ma J."/>
        </authorList>
    </citation>
    <scope>NUCLEOTIDE SEQUENCE [LARGE SCALE GENOMIC DNA]</scope>
    <source>
        <strain evidence="3">KCTC 52298</strain>
    </source>
</reference>
<gene>
    <name evidence="2" type="ORF">ACFSQW_12585</name>
</gene>
<dbReference type="RefSeq" id="WP_210353594.1">
    <property type="nucleotide sequence ID" value="NZ_JAEQMU010000001.1"/>
</dbReference>
<keyword evidence="3" id="KW-1185">Reference proteome</keyword>
<proteinExistence type="predicted"/>
<name>A0ABW5L4T0_9SPHI</name>